<evidence type="ECO:0000256" key="11">
    <source>
        <dbReference type="SAM" id="Phobius"/>
    </source>
</evidence>
<gene>
    <name evidence="13" type="ORF">V5E97_22775</name>
</gene>
<keyword evidence="9 11" id="KW-0472">Membrane</keyword>
<dbReference type="GO" id="GO:0006508">
    <property type="term" value="P:proteolysis"/>
    <property type="evidence" value="ECO:0007669"/>
    <property type="project" value="UniProtKB-KW"/>
</dbReference>
<comment type="cofactor">
    <cofactor evidence="10">
        <name>Zn(2+)</name>
        <dbReference type="ChEBI" id="CHEBI:29105"/>
    </cofactor>
    <text evidence="10">Binds 1 zinc ion per subunit.</text>
</comment>
<evidence type="ECO:0000256" key="4">
    <source>
        <dbReference type="ARBA" id="ARBA00022723"/>
    </source>
</evidence>
<comment type="similarity">
    <text evidence="10">Belongs to the peptidase M48 family.</text>
</comment>
<accession>A0AAU7C7T1</accession>
<feature type="domain" description="Peptidase M48" evidence="12">
    <location>
        <begin position="156"/>
        <end position="324"/>
    </location>
</feature>
<keyword evidence="8 10" id="KW-0482">Metalloprotease</keyword>
<protein>
    <submittedName>
        <fullName evidence="13">M48 family metalloprotease</fullName>
        <ecNumber evidence="13">3.4.24.-</ecNumber>
    </submittedName>
</protein>
<dbReference type="InterPro" id="IPR001915">
    <property type="entry name" value="Peptidase_M48"/>
</dbReference>
<dbReference type="Gene3D" id="3.30.2010.10">
    <property type="entry name" value="Metalloproteases ('zincins'), catalytic domain"/>
    <property type="match status" value="1"/>
</dbReference>
<dbReference type="EC" id="3.4.24.-" evidence="13"/>
<evidence type="ECO:0000256" key="9">
    <source>
        <dbReference type="ARBA" id="ARBA00023136"/>
    </source>
</evidence>
<keyword evidence="7 11" id="KW-1133">Transmembrane helix</keyword>
<dbReference type="AlphaFoldDB" id="A0AAU7C7T1"/>
<evidence type="ECO:0000256" key="3">
    <source>
        <dbReference type="ARBA" id="ARBA00022692"/>
    </source>
</evidence>
<dbReference type="GO" id="GO:0004222">
    <property type="term" value="F:metalloendopeptidase activity"/>
    <property type="evidence" value="ECO:0007669"/>
    <property type="project" value="InterPro"/>
</dbReference>
<feature type="transmembrane region" description="Helical" evidence="11">
    <location>
        <begin position="250"/>
        <end position="269"/>
    </location>
</feature>
<sequence>MRQIRHADDEPWFERARLAYPARQIVVSNATLLPICFGGLIFVFLTRTQLHSGASISGATVGFAASLGVLVVGARLERRLCRPSRQPGAPGMALLWIFVAPSLFVLAVLIALIPTRIGWPAAAVLALGTAIATFFVSGAWLIPLVRLGLVVPASPRLLEIVERAVDRVGVRPRAVIELHSPNSMALALPVTKQLVFTSPILDALNDEELVAIAVHELGHLNEPRIVYMTRVAGAYLSVVAVAAIPLWGSYGIEVAMVPLAVYSLGWILLGRFGRRMEERSDRLGHVHEGEIAGTYARALEKLYEANLMPVVGPSKEVHPHLYDRMLASGVTPDYPRPEPPRREPVARFTALVLLVLIGVFVGFMIG</sequence>
<feature type="transmembrane region" description="Helical" evidence="11">
    <location>
        <begin position="225"/>
        <end position="244"/>
    </location>
</feature>
<feature type="transmembrane region" description="Helical" evidence="11">
    <location>
        <begin position="25"/>
        <end position="46"/>
    </location>
</feature>
<dbReference type="RefSeq" id="WP_406693864.1">
    <property type="nucleotide sequence ID" value="NZ_CP155447.1"/>
</dbReference>
<keyword evidence="1" id="KW-1003">Cell membrane</keyword>
<keyword evidence="3 11" id="KW-0812">Transmembrane</keyword>
<evidence type="ECO:0000256" key="5">
    <source>
        <dbReference type="ARBA" id="ARBA00022801"/>
    </source>
</evidence>
<keyword evidence="5 10" id="KW-0378">Hydrolase</keyword>
<reference evidence="13" key="1">
    <citation type="submission" date="2024-05" db="EMBL/GenBank/DDBJ databases">
        <title>Planctomycetes of the genus Singulisphaera possess chitinolytic capabilities.</title>
        <authorList>
            <person name="Ivanova A."/>
        </authorList>
    </citation>
    <scope>NUCLEOTIDE SEQUENCE</scope>
    <source>
        <strain evidence="13">Ch08T</strain>
    </source>
</reference>
<evidence type="ECO:0000256" key="1">
    <source>
        <dbReference type="ARBA" id="ARBA00022475"/>
    </source>
</evidence>
<evidence type="ECO:0000256" key="6">
    <source>
        <dbReference type="ARBA" id="ARBA00022833"/>
    </source>
</evidence>
<feature type="transmembrane region" description="Helical" evidence="11">
    <location>
        <begin position="119"/>
        <end position="142"/>
    </location>
</feature>
<dbReference type="InterPro" id="IPR050083">
    <property type="entry name" value="HtpX_protease"/>
</dbReference>
<feature type="transmembrane region" description="Helical" evidence="11">
    <location>
        <begin position="93"/>
        <end position="113"/>
    </location>
</feature>
<evidence type="ECO:0000256" key="8">
    <source>
        <dbReference type="ARBA" id="ARBA00023049"/>
    </source>
</evidence>
<dbReference type="EMBL" id="CP155447">
    <property type="protein sequence ID" value="XBH01173.1"/>
    <property type="molecule type" value="Genomic_DNA"/>
</dbReference>
<dbReference type="GO" id="GO:0046872">
    <property type="term" value="F:metal ion binding"/>
    <property type="evidence" value="ECO:0007669"/>
    <property type="project" value="UniProtKB-KW"/>
</dbReference>
<dbReference type="PANTHER" id="PTHR43221">
    <property type="entry name" value="PROTEASE HTPX"/>
    <property type="match status" value="1"/>
</dbReference>
<dbReference type="CDD" id="cd07329">
    <property type="entry name" value="M56_like"/>
    <property type="match status" value="1"/>
</dbReference>
<keyword evidence="2 10" id="KW-0645">Protease</keyword>
<feature type="transmembrane region" description="Helical" evidence="11">
    <location>
        <begin position="345"/>
        <end position="365"/>
    </location>
</feature>
<evidence type="ECO:0000256" key="10">
    <source>
        <dbReference type="RuleBase" id="RU003983"/>
    </source>
</evidence>
<feature type="transmembrane region" description="Helical" evidence="11">
    <location>
        <begin position="52"/>
        <end position="72"/>
    </location>
</feature>
<dbReference type="PANTHER" id="PTHR43221:SF2">
    <property type="entry name" value="PROTEASE HTPX HOMOLOG"/>
    <property type="match status" value="1"/>
</dbReference>
<proteinExistence type="inferred from homology"/>
<evidence type="ECO:0000256" key="7">
    <source>
        <dbReference type="ARBA" id="ARBA00022989"/>
    </source>
</evidence>
<evidence type="ECO:0000256" key="2">
    <source>
        <dbReference type="ARBA" id="ARBA00022670"/>
    </source>
</evidence>
<dbReference type="Pfam" id="PF01435">
    <property type="entry name" value="Peptidase_M48"/>
    <property type="match status" value="1"/>
</dbReference>
<evidence type="ECO:0000313" key="13">
    <source>
        <dbReference type="EMBL" id="XBH01173.1"/>
    </source>
</evidence>
<name>A0AAU7C7T1_9BACT</name>
<organism evidence="13">
    <name type="scientific">Singulisphaera sp. Ch08</name>
    <dbReference type="NCBI Taxonomy" id="3120278"/>
    <lineage>
        <taxon>Bacteria</taxon>
        <taxon>Pseudomonadati</taxon>
        <taxon>Planctomycetota</taxon>
        <taxon>Planctomycetia</taxon>
        <taxon>Isosphaerales</taxon>
        <taxon>Isosphaeraceae</taxon>
        <taxon>Singulisphaera</taxon>
    </lineage>
</organism>
<keyword evidence="4" id="KW-0479">Metal-binding</keyword>
<keyword evidence="6 10" id="KW-0862">Zinc</keyword>
<evidence type="ECO:0000259" key="12">
    <source>
        <dbReference type="Pfam" id="PF01435"/>
    </source>
</evidence>